<gene>
    <name evidence="10" type="ORF">BCR39DRAFT_517453</name>
</gene>
<evidence type="ECO:0000256" key="8">
    <source>
        <dbReference type="RuleBase" id="RU362041"/>
    </source>
</evidence>
<evidence type="ECO:0000313" key="11">
    <source>
        <dbReference type="Proteomes" id="UP000193986"/>
    </source>
</evidence>
<dbReference type="AlphaFoldDB" id="A0A1Y2BHM7"/>
<dbReference type="Proteomes" id="UP000193986">
    <property type="component" value="Unassembled WGS sequence"/>
</dbReference>
<dbReference type="PRINTS" id="PR00727">
    <property type="entry name" value="LEADERPTASE"/>
</dbReference>
<evidence type="ECO:0000256" key="7">
    <source>
        <dbReference type="PIRSR" id="PIRSR600223-1"/>
    </source>
</evidence>
<dbReference type="OrthoDB" id="308440at2759"/>
<accession>A0A1Y2BHM7</accession>
<dbReference type="FunCoup" id="A0A1Y2BHM7">
    <property type="interactions" value="254"/>
</dbReference>
<dbReference type="InterPro" id="IPR000223">
    <property type="entry name" value="Pept_S26A_signal_pept_1"/>
</dbReference>
<dbReference type="NCBIfam" id="TIGR02227">
    <property type="entry name" value="sigpep_I_bact"/>
    <property type="match status" value="1"/>
</dbReference>
<organism evidence="10 11">
    <name type="scientific">Naematelia encephala</name>
    <dbReference type="NCBI Taxonomy" id="71784"/>
    <lineage>
        <taxon>Eukaryota</taxon>
        <taxon>Fungi</taxon>
        <taxon>Dikarya</taxon>
        <taxon>Basidiomycota</taxon>
        <taxon>Agaricomycotina</taxon>
        <taxon>Tremellomycetes</taxon>
        <taxon>Tremellales</taxon>
        <taxon>Naemateliaceae</taxon>
        <taxon>Naematelia</taxon>
    </lineage>
</organism>
<dbReference type="Gene3D" id="2.10.109.10">
    <property type="entry name" value="Umud Fragment, subunit A"/>
    <property type="match status" value="1"/>
</dbReference>
<name>A0A1Y2BHM7_9TREE</name>
<feature type="active site" evidence="7">
    <location>
        <position position="39"/>
    </location>
</feature>
<dbReference type="EMBL" id="MCFC01000003">
    <property type="protein sequence ID" value="ORY34283.1"/>
    <property type="molecule type" value="Genomic_DNA"/>
</dbReference>
<dbReference type="PANTHER" id="PTHR12383:SF16">
    <property type="entry name" value="MITOCHONDRIAL INNER MEMBRANE PROTEASE SUBUNIT 1"/>
    <property type="match status" value="1"/>
</dbReference>
<comment type="subcellular location">
    <subcellularLocation>
        <location evidence="1 8">Mitochondrion inner membrane</location>
    </subcellularLocation>
</comment>
<dbReference type="PANTHER" id="PTHR12383">
    <property type="entry name" value="PROTEASE FAMILY S26 MITOCHONDRIAL INNER MEMBRANE PROTEASE-RELATED"/>
    <property type="match status" value="1"/>
</dbReference>
<dbReference type="CDD" id="cd06530">
    <property type="entry name" value="S26_SPase_I"/>
    <property type="match status" value="1"/>
</dbReference>
<dbReference type="GO" id="GO:0006627">
    <property type="term" value="P:protein processing involved in protein targeting to mitochondrion"/>
    <property type="evidence" value="ECO:0007669"/>
    <property type="project" value="TreeGrafter"/>
</dbReference>
<dbReference type="InterPro" id="IPR052064">
    <property type="entry name" value="Mito_IMP1_subunit"/>
</dbReference>
<dbReference type="STRING" id="71784.A0A1Y2BHM7"/>
<feature type="active site" evidence="7">
    <location>
        <position position="92"/>
    </location>
</feature>
<dbReference type="EC" id="3.4.21.-" evidence="8"/>
<reference evidence="10 11" key="1">
    <citation type="submission" date="2016-07" db="EMBL/GenBank/DDBJ databases">
        <title>Pervasive Adenine N6-methylation of Active Genes in Fungi.</title>
        <authorList>
            <consortium name="DOE Joint Genome Institute"/>
            <person name="Mondo S.J."/>
            <person name="Dannebaum R.O."/>
            <person name="Kuo R.C."/>
            <person name="Labutti K."/>
            <person name="Haridas S."/>
            <person name="Kuo A."/>
            <person name="Salamov A."/>
            <person name="Ahrendt S.R."/>
            <person name="Lipzen A."/>
            <person name="Sullivan W."/>
            <person name="Andreopoulos W.B."/>
            <person name="Clum A."/>
            <person name="Lindquist E."/>
            <person name="Daum C."/>
            <person name="Ramamoorthy G.K."/>
            <person name="Gryganskyi A."/>
            <person name="Culley D."/>
            <person name="Magnuson J.K."/>
            <person name="James T.Y."/>
            <person name="O'Malley M.A."/>
            <person name="Stajich J.E."/>
            <person name="Spatafora J.W."/>
            <person name="Visel A."/>
            <person name="Grigoriev I.V."/>
        </authorList>
    </citation>
    <scope>NUCLEOTIDE SEQUENCE [LARGE SCALE GENOMIC DNA]</scope>
    <source>
        <strain evidence="10 11">68-887.2</strain>
    </source>
</reference>
<comment type="similarity">
    <text evidence="6">Belongs to the peptidase S26 family. IMP1 subfamily.</text>
</comment>
<dbReference type="GO" id="GO:0006465">
    <property type="term" value="P:signal peptide processing"/>
    <property type="evidence" value="ECO:0007669"/>
    <property type="project" value="InterPro"/>
</dbReference>
<evidence type="ECO:0000256" key="5">
    <source>
        <dbReference type="ARBA" id="ARBA00023136"/>
    </source>
</evidence>
<evidence type="ECO:0000256" key="1">
    <source>
        <dbReference type="ARBA" id="ARBA00004273"/>
    </source>
</evidence>
<proteinExistence type="inferred from homology"/>
<evidence type="ECO:0000256" key="6">
    <source>
        <dbReference type="ARBA" id="ARBA00038445"/>
    </source>
</evidence>
<evidence type="ECO:0000256" key="2">
    <source>
        <dbReference type="ARBA" id="ARBA00022792"/>
    </source>
</evidence>
<dbReference type="InterPro" id="IPR019533">
    <property type="entry name" value="Peptidase_S26"/>
</dbReference>
<dbReference type="InParanoid" id="A0A1Y2BHM7"/>
<evidence type="ECO:0000259" key="9">
    <source>
        <dbReference type="Pfam" id="PF10502"/>
    </source>
</evidence>
<evidence type="ECO:0000256" key="3">
    <source>
        <dbReference type="ARBA" id="ARBA00022801"/>
    </source>
</evidence>
<dbReference type="Pfam" id="PF10502">
    <property type="entry name" value="Peptidase_S26"/>
    <property type="match status" value="1"/>
</dbReference>
<dbReference type="GO" id="GO:0004252">
    <property type="term" value="F:serine-type endopeptidase activity"/>
    <property type="evidence" value="ECO:0007669"/>
    <property type="project" value="InterPro"/>
</dbReference>
<evidence type="ECO:0000313" key="10">
    <source>
        <dbReference type="EMBL" id="ORY34283.1"/>
    </source>
</evidence>
<dbReference type="GO" id="GO:0042720">
    <property type="term" value="C:mitochondrial inner membrane peptidase complex"/>
    <property type="evidence" value="ECO:0007669"/>
    <property type="project" value="TreeGrafter"/>
</dbReference>
<protein>
    <recommendedName>
        <fullName evidence="8">Mitochondrial inner membrane protease subunit</fullName>
        <ecNumber evidence="8">3.4.21.-</ecNumber>
    </recommendedName>
</protein>
<keyword evidence="2 8" id="KW-0999">Mitochondrion inner membrane</keyword>
<keyword evidence="3 8" id="KW-0378">Hydrolase</keyword>
<keyword evidence="4 8" id="KW-0496">Mitochondrion</keyword>
<keyword evidence="5" id="KW-0472">Membrane</keyword>
<feature type="domain" description="Peptidase S26" evidence="9">
    <location>
        <begin position="18"/>
        <end position="183"/>
    </location>
</feature>
<dbReference type="SUPFAM" id="SSF51306">
    <property type="entry name" value="LexA/Signal peptidase"/>
    <property type="match status" value="1"/>
</dbReference>
<sequence length="202" mass="22822">MSWRHYLPPVQPVKLVKWLAAAHFTTVAIAHVQQCQGPSMAPTLDPSQSAWLFVSPLPYWSWTSWTPRWKGPKRGDLVFATKPTLPDVLVCKRVVGLEGDLIEVEPRRDDPASRWMDKVIIETDGTDVLGGTTPRRRGQEQWIKVPKGHVWLVGDNLKNSTDSRDYGPVPLALVKGQVLARVWPNPTWFRDPFKHISGPPLP</sequence>
<evidence type="ECO:0000256" key="4">
    <source>
        <dbReference type="ARBA" id="ARBA00023128"/>
    </source>
</evidence>
<comment type="caution">
    <text evidence="10">The sequence shown here is derived from an EMBL/GenBank/DDBJ whole genome shotgun (WGS) entry which is preliminary data.</text>
</comment>
<keyword evidence="8" id="KW-0645">Protease</keyword>
<keyword evidence="11" id="KW-1185">Reference proteome</keyword>
<dbReference type="InterPro" id="IPR036286">
    <property type="entry name" value="LexA/Signal_pep-like_sf"/>
</dbReference>